<gene>
    <name evidence="1" type="ORF">Tcan_17711</name>
</gene>
<evidence type="ECO:0000313" key="2">
    <source>
        <dbReference type="Proteomes" id="UP000031036"/>
    </source>
</evidence>
<comment type="caution">
    <text evidence="1">The sequence shown here is derived from an EMBL/GenBank/DDBJ whole genome shotgun (WGS) entry which is preliminary data.</text>
</comment>
<dbReference type="EMBL" id="JPKZ01000335">
    <property type="protein sequence ID" value="KHN87759.1"/>
    <property type="molecule type" value="Genomic_DNA"/>
</dbReference>
<organism evidence="1 2">
    <name type="scientific">Toxocara canis</name>
    <name type="common">Canine roundworm</name>
    <dbReference type="NCBI Taxonomy" id="6265"/>
    <lineage>
        <taxon>Eukaryota</taxon>
        <taxon>Metazoa</taxon>
        <taxon>Ecdysozoa</taxon>
        <taxon>Nematoda</taxon>
        <taxon>Chromadorea</taxon>
        <taxon>Rhabditida</taxon>
        <taxon>Spirurina</taxon>
        <taxon>Ascaridomorpha</taxon>
        <taxon>Ascaridoidea</taxon>
        <taxon>Toxocaridae</taxon>
        <taxon>Toxocara</taxon>
    </lineage>
</organism>
<proteinExistence type="predicted"/>
<protein>
    <submittedName>
        <fullName evidence="1">Uncharacterized protein</fullName>
    </submittedName>
</protein>
<accession>A0A0B2W299</accession>
<reference evidence="1 2" key="1">
    <citation type="submission" date="2014-11" db="EMBL/GenBank/DDBJ databases">
        <title>Genetic blueprint of the zoonotic pathogen Toxocara canis.</title>
        <authorList>
            <person name="Zhu X.-Q."/>
            <person name="Korhonen P.K."/>
            <person name="Cai H."/>
            <person name="Young N.D."/>
            <person name="Nejsum P."/>
            <person name="von Samson-Himmelstjerna G."/>
            <person name="Boag P.R."/>
            <person name="Tan P."/>
            <person name="Li Q."/>
            <person name="Min J."/>
            <person name="Yang Y."/>
            <person name="Wang X."/>
            <person name="Fang X."/>
            <person name="Hall R.S."/>
            <person name="Hofmann A."/>
            <person name="Sternberg P.W."/>
            <person name="Jex A.R."/>
            <person name="Gasser R.B."/>
        </authorList>
    </citation>
    <scope>NUCLEOTIDE SEQUENCE [LARGE SCALE GENOMIC DNA]</scope>
    <source>
        <strain evidence="1">PN_DK_2014</strain>
    </source>
</reference>
<dbReference type="AlphaFoldDB" id="A0A0B2W299"/>
<sequence length="136" mass="14336">MEPGSSQRYANTPFYLHMQVPSDQNSSSASSITTSVFSPPTLSSLSPLFIRREKMCLQAGVASTSNMPNGGLCVGVRAPTNANTGMTNNSMIGFSTSKSTNNPNNSLLFGSPPFSLSQRGSKGFLGFNGLYGVLID</sequence>
<keyword evidence="2" id="KW-1185">Reference proteome</keyword>
<evidence type="ECO:0000313" key="1">
    <source>
        <dbReference type="EMBL" id="KHN87759.1"/>
    </source>
</evidence>
<dbReference type="Proteomes" id="UP000031036">
    <property type="component" value="Unassembled WGS sequence"/>
</dbReference>
<name>A0A0B2W299_TOXCA</name>